<dbReference type="RefSeq" id="WP_062410290.1">
    <property type="nucleotide sequence ID" value="NZ_CP013652.1"/>
</dbReference>
<evidence type="ECO:0000313" key="4">
    <source>
        <dbReference type="Proteomes" id="UP000061660"/>
    </source>
</evidence>
<dbReference type="InterPro" id="IPR002818">
    <property type="entry name" value="DJ-1/PfpI"/>
</dbReference>
<dbReference type="Gene3D" id="3.40.50.880">
    <property type="match status" value="2"/>
</dbReference>
<dbReference type="Proteomes" id="UP000061660">
    <property type="component" value="Chromosome"/>
</dbReference>
<dbReference type="Pfam" id="PF01965">
    <property type="entry name" value="DJ-1_PfpI"/>
    <property type="match status" value="1"/>
</dbReference>
<dbReference type="GO" id="GO:0016740">
    <property type="term" value="F:transferase activity"/>
    <property type="evidence" value="ECO:0007669"/>
    <property type="project" value="UniProtKB-KW"/>
</dbReference>
<keyword evidence="1" id="KW-1133">Transmembrane helix</keyword>
<feature type="domain" description="DJ-1/PfpI" evidence="2">
    <location>
        <begin position="61"/>
        <end position="225"/>
    </location>
</feature>
<dbReference type="PANTHER" id="PTHR43130">
    <property type="entry name" value="ARAC-FAMILY TRANSCRIPTIONAL REGULATOR"/>
    <property type="match status" value="1"/>
</dbReference>
<evidence type="ECO:0000259" key="2">
    <source>
        <dbReference type="Pfam" id="PF01965"/>
    </source>
</evidence>
<name>A0A0U2WB58_9BACL</name>
<dbReference type="OrthoDB" id="6382410at2"/>
<proteinExistence type="predicted"/>
<dbReference type="InterPro" id="IPR029062">
    <property type="entry name" value="Class_I_gatase-like"/>
</dbReference>
<keyword evidence="1" id="KW-0812">Transmembrane</keyword>
<protein>
    <submittedName>
        <fullName evidence="3">Glutamine amidotransferase</fullName>
    </submittedName>
</protein>
<accession>A0A0U2WB58</accession>
<keyword evidence="3" id="KW-0808">Transferase</keyword>
<dbReference type="PATRIC" id="fig|162209.4.peg.4686"/>
<keyword evidence="4" id="KW-1185">Reference proteome</keyword>
<feature type="transmembrane region" description="Helical" evidence="1">
    <location>
        <begin position="422"/>
        <end position="440"/>
    </location>
</feature>
<evidence type="ECO:0000256" key="1">
    <source>
        <dbReference type="SAM" id="Phobius"/>
    </source>
</evidence>
<organism evidence="3 4">
    <name type="scientific">Paenibacillus naphthalenovorans</name>
    <dbReference type="NCBI Taxonomy" id="162209"/>
    <lineage>
        <taxon>Bacteria</taxon>
        <taxon>Bacillati</taxon>
        <taxon>Bacillota</taxon>
        <taxon>Bacilli</taxon>
        <taxon>Bacillales</taxon>
        <taxon>Paenibacillaceae</taxon>
        <taxon>Paenibacillus</taxon>
    </lineage>
</organism>
<keyword evidence="1" id="KW-0472">Membrane</keyword>
<reference evidence="4" key="1">
    <citation type="submission" date="2015-12" db="EMBL/GenBank/DDBJ databases">
        <title>Complete genome sequences of two moderately thermophilic Paenibacillus species.</title>
        <authorList>
            <person name="Butler R.III."/>
            <person name="Wang J."/>
            <person name="Stark B.C."/>
            <person name="Pombert J.-F."/>
        </authorList>
    </citation>
    <scope>NUCLEOTIDE SEQUENCE [LARGE SCALE GENOMIC DNA]</scope>
    <source>
        <strain evidence="4">32O-Y</strain>
    </source>
</reference>
<keyword evidence="3" id="KW-0315">Glutamine amidotransferase</keyword>
<reference evidence="3 4" key="2">
    <citation type="journal article" date="2016" name="Genome Announc.">
        <title>Complete Genome Sequences of Two Interactive Moderate Thermophiles, Paenibacillus napthalenovorans 32O-Y and Paenibacillus sp. 32O-W.</title>
        <authorList>
            <person name="Butler R.R.III."/>
            <person name="Wang J."/>
            <person name="Stark B.C."/>
            <person name="Pombert J.F."/>
        </authorList>
    </citation>
    <scope>NUCLEOTIDE SEQUENCE [LARGE SCALE GENOMIC DNA]</scope>
    <source>
        <strain evidence="3 4">32O-Y</strain>
    </source>
</reference>
<dbReference type="PANTHER" id="PTHR43130:SF3">
    <property type="entry name" value="HTH-TYPE TRANSCRIPTIONAL REGULATOR RV1931C"/>
    <property type="match status" value="1"/>
</dbReference>
<dbReference type="EMBL" id="CP013652">
    <property type="protein sequence ID" value="ALS24725.1"/>
    <property type="molecule type" value="Genomic_DNA"/>
</dbReference>
<dbReference type="SUPFAM" id="SSF52317">
    <property type="entry name" value="Class I glutamine amidotransferase-like"/>
    <property type="match status" value="2"/>
</dbReference>
<gene>
    <name evidence="3" type="ORF">IJ22_44390</name>
</gene>
<dbReference type="KEGG" id="pnp:IJ22_44390"/>
<dbReference type="AlphaFoldDB" id="A0A0U2WB58"/>
<sequence precursor="true">MKKLLLRFVVYLCSFVVFVGGVGAFGYFRSQKDFYGSVRQEPVPSLQGIKQPEYDPNKPTVAVLLGNETTEGLDFMTPYQLFSMTGAYNVFAVAADNQVKSLTGGLDVVPHYSFKEMDELLGKSPDIIAIPYMTMLDQKNYQPVREWIQQHKETTLLSICAGADNLAATGLLNGKSAASHWQTMWILSKKYPEVNWKRDLRYVTNDDHVISSAGISSGIDAVLYVISQKLGDPMAAKIAKELNYPSYHFLQNPKVEPFYIDLRYATYVLNNAFQWNKKKAGVLLYDGMEEMALASVFDIYSDTGTTKVLSVSSADAPIVTKHGLNLLSRYTMSNAPQLDKMIVSGTQAKSLAAEDIKNWNERGKTTELQLVHSDSPDRFMFEVQLEDLARQEDLQTARHAVKRMEYRANDIHLEGKPFPLETYANLLLTVVISVLAAFYIDRRFIMKKK</sequence>
<dbReference type="InterPro" id="IPR052158">
    <property type="entry name" value="INH-QAR"/>
</dbReference>
<evidence type="ECO:0000313" key="3">
    <source>
        <dbReference type="EMBL" id="ALS24725.1"/>
    </source>
</evidence>
<dbReference type="STRING" id="162209.IJ22_44390"/>